<keyword evidence="15" id="KW-1185">Reference proteome</keyword>
<evidence type="ECO:0000256" key="7">
    <source>
        <dbReference type="ARBA" id="ARBA00022984"/>
    </source>
</evidence>
<evidence type="ECO:0000256" key="12">
    <source>
        <dbReference type="ARBA" id="ARBA00047483"/>
    </source>
</evidence>
<keyword evidence="4" id="KW-0963">Cytoplasm</keyword>
<proteinExistence type="inferred from homology"/>
<evidence type="ECO:0000313" key="15">
    <source>
        <dbReference type="Proteomes" id="UP001597427"/>
    </source>
</evidence>
<evidence type="ECO:0000256" key="5">
    <source>
        <dbReference type="ARBA" id="ARBA00022679"/>
    </source>
</evidence>
<comment type="catalytic activity">
    <reaction evidence="12">
        <text>beta-D-GlcNAc-(1-&gt;4)-Mur2Ac(oyl-L-Ala-D-isoglutaminyl-L-Lys-(N(6)-Gly)-D-Ala-D-Ala)-di-trans,octa-cis-undecaprenyl diphosphate + 2 glycyl-tRNA(Gly) = MurNAc-L-Ala-D-isoglutaminyl-L-Lys-(N(6)-tri-Gly)-D-Ala-D-Ala-diphospho-di-trans,octa-cis-undecaprenyl-GlcNAc + 2 tRNA(Gly) + 2 H(+)</text>
        <dbReference type="Rhea" id="RHEA:30439"/>
        <dbReference type="Rhea" id="RHEA-COMP:9664"/>
        <dbReference type="Rhea" id="RHEA-COMP:9683"/>
        <dbReference type="ChEBI" id="CHEBI:15378"/>
        <dbReference type="ChEBI" id="CHEBI:62234"/>
        <dbReference type="ChEBI" id="CHEBI:62235"/>
        <dbReference type="ChEBI" id="CHEBI:78442"/>
        <dbReference type="ChEBI" id="CHEBI:78522"/>
        <dbReference type="EC" id="2.3.2.17"/>
    </reaction>
</comment>
<gene>
    <name evidence="14" type="ORF">ACFSR0_02670</name>
</gene>
<keyword evidence="13" id="KW-0175">Coiled coil</keyword>
<evidence type="ECO:0000256" key="11">
    <source>
        <dbReference type="ARBA" id="ARBA00032233"/>
    </source>
</evidence>
<sequence>MKFIELTQKEFMDFEQSHPLGMFMQTSYQHDLVEKRQWQSSYVGIIDHDQIVAGALLNSTNIFLGKLFEISGGPVMDFSDGKVVSFFLSELKKYVRANGGILLKIIPNLHSKKFDDEGNILANLNQQAHENLVSAGAVYDNHQPIVSYEFIKDLTGLDEDKLIASYNKDGKYYLNKTREFGIHYRELTYEELPMFKKYTQLTADRIGFKDKELAYYQEAFDAYGEHVKFLVAELNLNDFQEKQQVVMDSLQVDINNLEKDLLEKPNHKKKKKQLKEFQAQYQQHQKRVNEAKDLITQNGESILLAGAMFIIQPQEVTYLFSFTNEMFKKFYGPYGIQHLMMSYAVTHQIPRYNFYGVKGVFDGSDGVLKFKQSFNGYTYKYLGIYTIVAKPFKYQLSSVLKKLLGRTE</sequence>
<dbReference type="InterPro" id="IPR010978">
    <property type="entry name" value="tRNA-bd_arm"/>
</dbReference>
<keyword evidence="7" id="KW-0573">Peptidoglycan synthesis</keyword>
<name>A0ABW5TGT4_9ENTE</name>
<dbReference type="RefSeq" id="WP_379979644.1">
    <property type="nucleotide sequence ID" value="NZ_JBHUMO010000013.1"/>
</dbReference>
<accession>A0ABW5TGT4</accession>
<dbReference type="SUPFAM" id="SSF55729">
    <property type="entry name" value="Acyl-CoA N-acyltransferases (Nat)"/>
    <property type="match status" value="2"/>
</dbReference>
<dbReference type="PANTHER" id="PTHR36174:SF2">
    <property type="entry name" value="AMINOACYLTRANSFERASE FEMA"/>
    <property type="match status" value="1"/>
</dbReference>
<reference evidence="15" key="1">
    <citation type="journal article" date="2019" name="Int. J. Syst. Evol. Microbiol.">
        <title>The Global Catalogue of Microorganisms (GCM) 10K type strain sequencing project: providing services to taxonomists for standard genome sequencing and annotation.</title>
        <authorList>
            <consortium name="The Broad Institute Genomics Platform"/>
            <consortium name="The Broad Institute Genome Sequencing Center for Infectious Disease"/>
            <person name="Wu L."/>
            <person name="Ma J."/>
        </authorList>
    </citation>
    <scope>NUCLEOTIDE SEQUENCE [LARGE SCALE GENOMIC DNA]</scope>
    <source>
        <strain evidence="15">TISTR 932</strain>
    </source>
</reference>
<evidence type="ECO:0000256" key="4">
    <source>
        <dbReference type="ARBA" id="ARBA00022490"/>
    </source>
</evidence>
<dbReference type="InterPro" id="IPR050644">
    <property type="entry name" value="PG_Glycine_Bridge_Synth"/>
</dbReference>
<evidence type="ECO:0000256" key="3">
    <source>
        <dbReference type="ARBA" id="ARBA00016236"/>
    </source>
</evidence>
<organism evidence="14 15">
    <name type="scientific">Enterococcus camelliae</name>
    <dbReference type="NCBI Taxonomy" id="453959"/>
    <lineage>
        <taxon>Bacteria</taxon>
        <taxon>Bacillati</taxon>
        <taxon>Bacillota</taxon>
        <taxon>Bacilli</taxon>
        <taxon>Lactobacillales</taxon>
        <taxon>Enterococcaceae</taxon>
        <taxon>Enterococcus</taxon>
    </lineage>
</organism>
<evidence type="ECO:0000313" key="14">
    <source>
        <dbReference type="EMBL" id="MFD2728341.1"/>
    </source>
</evidence>
<keyword evidence="8" id="KW-0012">Acyltransferase</keyword>
<evidence type="ECO:0000256" key="6">
    <source>
        <dbReference type="ARBA" id="ARBA00022960"/>
    </source>
</evidence>
<evidence type="ECO:0000256" key="2">
    <source>
        <dbReference type="ARBA" id="ARBA00012466"/>
    </source>
</evidence>
<dbReference type="Gene3D" id="3.40.630.30">
    <property type="match status" value="2"/>
</dbReference>
<dbReference type="InterPro" id="IPR003447">
    <property type="entry name" value="FEMABX"/>
</dbReference>
<protein>
    <recommendedName>
        <fullName evidence="3">Aminoacyltransferase FemA</fullName>
        <ecNumber evidence="2">2.3.2.17</ecNumber>
    </recommendedName>
    <alternativeName>
        <fullName evidence="11">Factor essential for expression of methicillin resistance A</fullName>
    </alternativeName>
    <alternativeName>
        <fullName evidence="10">N-acetylmuramoyl-L-alanyl-D-glutamyl-L-lysyl-(N6-glycyl)-D-alanyl-D-alanine-diphosphoundecaprenyl-N-acetylglucosamine:glycine glycyltransferase</fullName>
    </alternativeName>
</protein>
<evidence type="ECO:0000256" key="13">
    <source>
        <dbReference type="SAM" id="Coils"/>
    </source>
</evidence>
<evidence type="ECO:0000256" key="10">
    <source>
        <dbReference type="ARBA" id="ARBA00030706"/>
    </source>
</evidence>
<dbReference type="Pfam" id="PF02388">
    <property type="entry name" value="FemAB"/>
    <property type="match status" value="1"/>
</dbReference>
<dbReference type="Proteomes" id="UP001597427">
    <property type="component" value="Unassembled WGS sequence"/>
</dbReference>
<keyword evidence="9" id="KW-0961">Cell wall biogenesis/degradation</keyword>
<dbReference type="Gene3D" id="1.20.58.90">
    <property type="match status" value="1"/>
</dbReference>
<dbReference type="EC" id="2.3.2.17" evidence="2"/>
<dbReference type="PROSITE" id="PS51191">
    <property type="entry name" value="FEMABX"/>
    <property type="match status" value="1"/>
</dbReference>
<evidence type="ECO:0000256" key="8">
    <source>
        <dbReference type="ARBA" id="ARBA00023315"/>
    </source>
</evidence>
<dbReference type="SUPFAM" id="SSF46589">
    <property type="entry name" value="tRNA-binding arm"/>
    <property type="match status" value="1"/>
</dbReference>
<evidence type="ECO:0000256" key="1">
    <source>
        <dbReference type="ARBA" id="ARBA00009943"/>
    </source>
</evidence>
<keyword evidence="5" id="KW-0808">Transferase</keyword>
<feature type="coiled-coil region" evidence="13">
    <location>
        <begin position="240"/>
        <end position="294"/>
    </location>
</feature>
<evidence type="ECO:0000256" key="9">
    <source>
        <dbReference type="ARBA" id="ARBA00023316"/>
    </source>
</evidence>
<dbReference type="EMBL" id="JBHUMO010000013">
    <property type="protein sequence ID" value="MFD2728341.1"/>
    <property type="molecule type" value="Genomic_DNA"/>
</dbReference>
<dbReference type="InterPro" id="IPR016181">
    <property type="entry name" value="Acyl_CoA_acyltransferase"/>
</dbReference>
<comment type="caution">
    <text evidence="14">The sequence shown here is derived from an EMBL/GenBank/DDBJ whole genome shotgun (WGS) entry which is preliminary data.</text>
</comment>
<keyword evidence="6" id="KW-0133">Cell shape</keyword>
<comment type="similarity">
    <text evidence="1">Belongs to the FemABX family.</text>
</comment>
<dbReference type="PANTHER" id="PTHR36174">
    <property type="entry name" value="LIPID II:GLYCINE GLYCYLTRANSFERASE"/>
    <property type="match status" value="1"/>
</dbReference>